<sequence>MNKRASRSPQELRIEILRARAALERQALRRHVAQVGAALRPSALLQAALPRLLPGSGRSWLAEGLSLARRYPLVVSLASALLAGKRRGRAWVRLGAGLLLGLQALRTRESGQGRRTKF</sequence>
<evidence type="ECO:0000313" key="2">
    <source>
        <dbReference type="Proteomes" id="UP001595848"/>
    </source>
</evidence>
<gene>
    <name evidence="1" type="ORF">ACFOY1_07785</name>
</gene>
<keyword evidence="2" id="KW-1185">Reference proteome</keyword>
<protein>
    <recommendedName>
        <fullName evidence="3">YqjK-like protein</fullName>
    </recommendedName>
</protein>
<evidence type="ECO:0008006" key="3">
    <source>
        <dbReference type="Google" id="ProtNLM"/>
    </source>
</evidence>
<accession>A0ABV8NXB2</accession>
<dbReference type="EMBL" id="JBHSBV010000002">
    <property type="protein sequence ID" value="MFC4200852.1"/>
    <property type="molecule type" value="Genomic_DNA"/>
</dbReference>
<dbReference type="Proteomes" id="UP001595848">
    <property type="component" value="Unassembled WGS sequence"/>
</dbReference>
<dbReference type="RefSeq" id="WP_217963942.1">
    <property type="nucleotide sequence ID" value="NZ_JAHTBN010000003.1"/>
</dbReference>
<organism evidence="1 2">
    <name type="scientific">Candidimonas humi</name>
    <dbReference type="NCBI Taxonomy" id="683355"/>
    <lineage>
        <taxon>Bacteria</taxon>
        <taxon>Pseudomonadati</taxon>
        <taxon>Pseudomonadota</taxon>
        <taxon>Betaproteobacteria</taxon>
        <taxon>Burkholderiales</taxon>
        <taxon>Alcaligenaceae</taxon>
        <taxon>Candidimonas</taxon>
    </lineage>
</organism>
<name>A0ABV8NXB2_9BURK</name>
<comment type="caution">
    <text evidence="1">The sequence shown here is derived from an EMBL/GenBank/DDBJ whole genome shotgun (WGS) entry which is preliminary data.</text>
</comment>
<proteinExistence type="predicted"/>
<evidence type="ECO:0000313" key="1">
    <source>
        <dbReference type="EMBL" id="MFC4200852.1"/>
    </source>
</evidence>
<reference evidence="2" key="1">
    <citation type="journal article" date="2019" name="Int. J. Syst. Evol. Microbiol.">
        <title>The Global Catalogue of Microorganisms (GCM) 10K type strain sequencing project: providing services to taxonomists for standard genome sequencing and annotation.</title>
        <authorList>
            <consortium name="The Broad Institute Genomics Platform"/>
            <consortium name="The Broad Institute Genome Sequencing Center for Infectious Disease"/>
            <person name="Wu L."/>
            <person name="Ma J."/>
        </authorList>
    </citation>
    <scope>NUCLEOTIDE SEQUENCE [LARGE SCALE GENOMIC DNA]</scope>
    <source>
        <strain evidence="2">LMG 24813</strain>
    </source>
</reference>